<organism evidence="1 2">
    <name type="scientific">Pseudomonas anguilliseptica</name>
    <dbReference type="NCBI Taxonomy" id="53406"/>
    <lineage>
        <taxon>Bacteria</taxon>
        <taxon>Pseudomonadati</taxon>
        <taxon>Pseudomonadota</taxon>
        <taxon>Gammaproteobacteria</taxon>
        <taxon>Pseudomonadales</taxon>
        <taxon>Pseudomonadaceae</taxon>
        <taxon>Pseudomonas</taxon>
    </lineage>
</organism>
<gene>
    <name evidence="1" type="ORF">SAMN05421553_2515</name>
</gene>
<dbReference type="Proteomes" id="UP000242849">
    <property type="component" value="Unassembled WGS sequence"/>
</dbReference>
<proteinExistence type="predicted"/>
<dbReference type="EMBL" id="FNSC01000001">
    <property type="protein sequence ID" value="SED35749.1"/>
    <property type="molecule type" value="Genomic_DNA"/>
</dbReference>
<protein>
    <submittedName>
        <fullName evidence="1">Uncharacterized protein</fullName>
    </submittedName>
</protein>
<dbReference type="STRING" id="53406.SAMN05421553_2515"/>
<name>A0A1H5A076_PSEAG</name>
<sequence>MAESASDKVAAWPNDHLKYRAPFPYHACRQTMANVNAQATSCAIGRYQGEAKAHDQKVWARDLAECDASIEKPDLSLKEIE</sequence>
<evidence type="ECO:0000313" key="1">
    <source>
        <dbReference type="EMBL" id="SED35749.1"/>
    </source>
</evidence>
<keyword evidence="2" id="KW-1185">Reference proteome</keyword>
<reference evidence="2" key="1">
    <citation type="submission" date="2016-10" db="EMBL/GenBank/DDBJ databases">
        <authorList>
            <person name="Varghese N."/>
            <person name="Submissions S."/>
        </authorList>
    </citation>
    <scope>NUCLEOTIDE SEQUENCE [LARGE SCALE GENOMIC DNA]</scope>
    <source>
        <strain evidence="2">DSM 12111</strain>
    </source>
</reference>
<dbReference type="AlphaFoldDB" id="A0A1H5A076"/>
<evidence type="ECO:0000313" key="2">
    <source>
        <dbReference type="Proteomes" id="UP000242849"/>
    </source>
</evidence>
<accession>A0A1H5A076</accession>